<comment type="caution">
    <text evidence="1">The sequence shown here is derived from an EMBL/GenBank/DDBJ whole genome shotgun (WGS) entry which is preliminary data.</text>
</comment>
<dbReference type="EMBL" id="JASNJD010000002">
    <property type="protein sequence ID" value="MDK3016694.1"/>
    <property type="molecule type" value="Genomic_DNA"/>
</dbReference>
<evidence type="ECO:0000313" key="2">
    <source>
        <dbReference type="Proteomes" id="UP001243757"/>
    </source>
</evidence>
<dbReference type="NCBIfam" id="NF009435">
    <property type="entry name" value="PRK12794.1"/>
    <property type="match status" value="1"/>
</dbReference>
<evidence type="ECO:0000313" key="1">
    <source>
        <dbReference type="EMBL" id="MDK3016694.1"/>
    </source>
</evidence>
<keyword evidence="1" id="KW-0969">Cilium</keyword>
<name>A0ABT7EWM3_9RHOB</name>
<keyword evidence="2" id="KW-1185">Reference proteome</keyword>
<protein>
    <submittedName>
        <fullName evidence="1">Flagellar biosynthesis regulator FlaF</fullName>
    </submittedName>
</protein>
<dbReference type="Proteomes" id="UP001243757">
    <property type="component" value="Unassembled WGS sequence"/>
</dbReference>
<gene>
    <name evidence="1" type="primary">flaF</name>
    <name evidence="1" type="ORF">QO033_03345</name>
</gene>
<dbReference type="RefSeq" id="WP_284479513.1">
    <property type="nucleotide sequence ID" value="NZ_JASNJD010000002.1"/>
</dbReference>
<accession>A0ABT7EWM3</accession>
<dbReference type="InterPro" id="IPR010845">
    <property type="entry name" value="FlaF"/>
</dbReference>
<keyword evidence="1" id="KW-0966">Cell projection</keyword>
<organism evidence="1 2">
    <name type="scientific">Pseudodonghicola flavimaris</name>
    <dbReference type="NCBI Taxonomy" id="3050036"/>
    <lineage>
        <taxon>Bacteria</taxon>
        <taxon>Pseudomonadati</taxon>
        <taxon>Pseudomonadota</taxon>
        <taxon>Alphaproteobacteria</taxon>
        <taxon>Rhodobacterales</taxon>
        <taxon>Paracoccaceae</taxon>
        <taxon>Pseudodonghicola</taxon>
    </lineage>
</organism>
<reference evidence="1 2" key="1">
    <citation type="submission" date="2023-05" db="EMBL/GenBank/DDBJ databases">
        <title>Pseudodonghicola sp. nov.</title>
        <authorList>
            <person name="Huang J."/>
        </authorList>
    </citation>
    <scope>NUCLEOTIDE SEQUENCE [LARGE SCALE GENOMIC DNA]</scope>
    <source>
        <strain evidence="1 2">IC7</strain>
    </source>
</reference>
<keyword evidence="1" id="KW-0282">Flagellum</keyword>
<sequence>MSITAYKRTIAQTESPRQIERRVLSQVTAELEHYGPAFDTAEQKSDKLTALAGGLRDALWKNQRLWLALQTDLSQPGNQLPADLRAGLLSLSVWVNRHTQAVMKGQNRVRPLVDINRSIIRALEGNPLQVME</sequence>
<proteinExistence type="predicted"/>
<dbReference type="Pfam" id="PF07309">
    <property type="entry name" value="FlaF"/>
    <property type="match status" value="1"/>
</dbReference>